<dbReference type="InterPro" id="IPR035070">
    <property type="entry name" value="Streptogrisin_prodomain"/>
</dbReference>
<name>A0A4Q1QXM0_9ACTN</name>
<keyword evidence="13" id="KW-1185">Reference proteome</keyword>
<evidence type="ECO:0000256" key="3">
    <source>
        <dbReference type="ARBA" id="ARBA00022729"/>
    </source>
</evidence>
<feature type="disulfide bond" evidence="9">
    <location>
        <begin position="312"/>
        <end position="322"/>
    </location>
</feature>
<organism evidence="12 13">
    <name type="scientific">Streptomyces sioyaensis</name>
    <dbReference type="NCBI Taxonomy" id="67364"/>
    <lineage>
        <taxon>Bacteria</taxon>
        <taxon>Bacillati</taxon>
        <taxon>Actinomycetota</taxon>
        <taxon>Actinomycetes</taxon>
        <taxon>Kitasatosporales</taxon>
        <taxon>Streptomycetaceae</taxon>
        <taxon>Streptomyces</taxon>
    </lineage>
</organism>
<dbReference type="Gene3D" id="2.40.10.10">
    <property type="entry name" value="Trypsin-like serine proteases"/>
    <property type="match status" value="2"/>
</dbReference>
<dbReference type="GeneID" id="95778846"/>
<protein>
    <submittedName>
        <fullName evidence="12">S1 family peptidase</fullName>
    </submittedName>
</protein>
<evidence type="ECO:0000256" key="8">
    <source>
        <dbReference type="PIRSR" id="PIRSR001134-1"/>
    </source>
</evidence>
<comment type="similarity">
    <text evidence="1">Belongs to the peptidase S1 family.</text>
</comment>
<feature type="active site" description="Charge relay system" evidence="8">
    <location>
        <position position="272"/>
    </location>
</feature>
<dbReference type="GO" id="GO:0005576">
    <property type="term" value="C:extracellular region"/>
    <property type="evidence" value="ECO:0007669"/>
    <property type="project" value="InterPro"/>
</dbReference>
<keyword evidence="3 10" id="KW-0732">Signal</keyword>
<accession>A0A4Q1QXM0</accession>
<dbReference type="PRINTS" id="PR00861">
    <property type="entry name" value="ALYTICPTASE"/>
</dbReference>
<dbReference type="InterPro" id="IPR043504">
    <property type="entry name" value="Peptidase_S1_PA_chymotrypsin"/>
</dbReference>
<dbReference type="PROSITE" id="PS00135">
    <property type="entry name" value="TRYPSIN_SER"/>
    <property type="match status" value="1"/>
</dbReference>
<dbReference type="Pfam" id="PF02983">
    <property type="entry name" value="Pro_Al_protease"/>
    <property type="match status" value="1"/>
</dbReference>
<dbReference type="InterPro" id="IPR001316">
    <property type="entry name" value="Pept_S1A_streptogrisin"/>
</dbReference>
<dbReference type="PROSITE" id="PS51318">
    <property type="entry name" value="TAT"/>
    <property type="match status" value="1"/>
</dbReference>
<evidence type="ECO:0000256" key="6">
    <source>
        <dbReference type="ARBA" id="ARBA00023145"/>
    </source>
</evidence>
<dbReference type="InterPro" id="IPR004236">
    <property type="entry name" value="Pept_S1_alpha_lytic"/>
</dbReference>
<evidence type="ECO:0000256" key="4">
    <source>
        <dbReference type="ARBA" id="ARBA00022801"/>
    </source>
</evidence>
<evidence type="ECO:0000256" key="7">
    <source>
        <dbReference type="ARBA" id="ARBA00023157"/>
    </source>
</evidence>
<dbReference type="InterPro" id="IPR018114">
    <property type="entry name" value="TRYPSIN_HIS"/>
</dbReference>
<feature type="chain" id="PRO_5020516328" evidence="10">
    <location>
        <begin position="31"/>
        <end position="409"/>
    </location>
</feature>
<evidence type="ECO:0000256" key="5">
    <source>
        <dbReference type="ARBA" id="ARBA00022825"/>
    </source>
</evidence>
<dbReference type="EMBL" id="SDIF01000028">
    <property type="protein sequence ID" value="RXS67185.1"/>
    <property type="molecule type" value="Genomic_DNA"/>
</dbReference>
<feature type="disulfide bond" evidence="9">
    <location>
        <begin position="218"/>
        <end position="239"/>
    </location>
</feature>
<dbReference type="PIRSF" id="PIRSF001134">
    <property type="entry name" value="Streptogrisin"/>
    <property type="match status" value="1"/>
</dbReference>
<keyword evidence="7 9" id="KW-1015">Disulfide bond</keyword>
<evidence type="ECO:0000313" key="12">
    <source>
        <dbReference type="EMBL" id="RXS67185.1"/>
    </source>
</evidence>
<evidence type="ECO:0000256" key="2">
    <source>
        <dbReference type="ARBA" id="ARBA00022670"/>
    </source>
</evidence>
<evidence type="ECO:0000259" key="11">
    <source>
        <dbReference type="Pfam" id="PF02983"/>
    </source>
</evidence>
<dbReference type="GO" id="GO:0004252">
    <property type="term" value="F:serine-type endopeptidase activity"/>
    <property type="evidence" value="ECO:0007669"/>
    <property type="project" value="InterPro"/>
</dbReference>
<evidence type="ECO:0000256" key="10">
    <source>
        <dbReference type="SAM" id="SignalP"/>
    </source>
</evidence>
<keyword evidence="5" id="KW-0720">Serine protease</keyword>
<keyword evidence="6" id="KW-0865">Zymogen</keyword>
<dbReference type="SUPFAM" id="SSF54806">
    <property type="entry name" value="Alpha-lytic protease prodomain"/>
    <property type="match status" value="1"/>
</dbReference>
<evidence type="ECO:0000313" key="13">
    <source>
        <dbReference type="Proteomes" id="UP000289482"/>
    </source>
</evidence>
<proteinExistence type="inferred from homology"/>
<dbReference type="PROSITE" id="PS00134">
    <property type="entry name" value="TRYPSIN_HIS"/>
    <property type="match status" value="1"/>
</dbReference>
<dbReference type="Gene3D" id="3.30.300.50">
    <property type="match status" value="1"/>
</dbReference>
<evidence type="ECO:0000256" key="9">
    <source>
        <dbReference type="PIRSR" id="PIRSR001134-2"/>
    </source>
</evidence>
<gene>
    <name evidence="12" type="ORF">EST54_12760</name>
</gene>
<dbReference type="RefSeq" id="WP_129247715.1">
    <property type="nucleotide sequence ID" value="NZ_SDIF01000028.1"/>
</dbReference>
<dbReference type="InterPro" id="IPR037295">
    <property type="entry name" value="Alpha-lytic_protease_prodomain"/>
</dbReference>
<dbReference type="GO" id="GO:0006508">
    <property type="term" value="P:proteolysis"/>
    <property type="evidence" value="ECO:0007669"/>
    <property type="project" value="UniProtKB-KW"/>
</dbReference>
<dbReference type="AlphaFoldDB" id="A0A4Q1QXM0"/>
<feature type="active site" description="Charge relay system" evidence="8">
    <location>
        <position position="238"/>
    </location>
</feature>
<dbReference type="InterPro" id="IPR006311">
    <property type="entry name" value="TAT_signal"/>
</dbReference>
<reference evidence="12 13" key="1">
    <citation type="submission" date="2019-01" db="EMBL/GenBank/DDBJ databases">
        <title>Draft genome sequences of the type strain Streptomyces sioyaensis DSM 40032 and its novel strain, TM32, a thermotolerant antibiotics-producing actinobacterium.</title>
        <authorList>
            <person name="Nakaew N."/>
            <person name="Lumyong S."/>
            <person name="Sloan W.T."/>
            <person name="Sungthong R."/>
        </authorList>
    </citation>
    <scope>NUCLEOTIDE SEQUENCE [LARGE SCALE GENOMIC DNA]</scope>
    <source>
        <strain evidence="12 13">DSM 40032</strain>
    </source>
</reference>
<comment type="caution">
    <text evidence="12">The sequence shown here is derived from an EMBL/GenBank/DDBJ whole genome shotgun (WGS) entry which is preliminary data.</text>
</comment>
<feature type="disulfide bond" evidence="9">
    <location>
        <begin position="348"/>
        <end position="379"/>
    </location>
</feature>
<feature type="domain" description="Peptidase S1A alpha-lytic prodomain" evidence="11">
    <location>
        <begin position="123"/>
        <end position="178"/>
    </location>
</feature>
<dbReference type="Proteomes" id="UP000289482">
    <property type="component" value="Unassembled WGS sequence"/>
</dbReference>
<keyword evidence="2" id="KW-0645">Protease</keyword>
<feature type="signal peptide" evidence="10">
    <location>
        <begin position="1"/>
        <end position="30"/>
    </location>
</feature>
<evidence type="ECO:0000256" key="1">
    <source>
        <dbReference type="ARBA" id="ARBA00007664"/>
    </source>
</evidence>
<dbReference type="SUPFAM" id="SSF50494">
    <property type="entry name" value="Trypsin-like serine proteases"/>
    <property type="match status" value="1"/>
</dbReference>
<keyword evidence="4" id="KW-0378">Hydrolase</keyword>
<dbReference type="InterPro" id="IPR033116">
    <property type="entry name" value="TRYPSIN_SER"/>
</dbReference>
<dbReference type="InterPro" id="IPR009003">
    <property type="entry name" value="Peptidase_S1_PA"/>
</dbReference>
<feature type="active site" description="Charge relay system" evidence="8">
    <location>
        <position position="354"/>
    </location>
</feature>
<dbReference type="CDD" id="cd21112">
    <property type="entry name" value="alphaLP-like"/>
    <property type="match status" value="1"/>
</dbReference>
<sequence>MERRSRKAALWGAAVAAVLAAAGPLSPAHAGIRPDPSPSPAPRGMLDAMRRDLGLTAAQVRTRLAQEADAHRSVAAVRRALSAPPAGMWFDKSTGRLVVAVTGAADAQRVRDVGAVPRTVPHSRAALTGLMRRISGRAGGGVPGVTGWGVDERANGVVLRVARTRRGPRTDAFERTVRGLGARARIPVTVERSDQTPRQQGGSVVGGERWLPGSEGICSIGFTVTGPGDFQGFLTAGHCTLTADQAAYGKDGSRMGTSNQGGGHSINGREGDFGLVRVDQPGWTVSSNVAGQGGTPVAVTGSQEGLVGMSMCRSGQSSGWHCGEITRVDQTVDYGNTVIEGLSFTNACSAPGDSGGSYVTQPNAPMALGMHSGGGPATCGNFGGPTLTIFQPVGEALARWNLKLKTGSP</sequence>